<organism evidence="2 3">
    <name type="scientific">Rhynchosporium agropyri</name>
    <dbReference type="NCBI Taxonomy" id="914238"/>
    <lineage>
        <taxon>Eukaryota</taxon>
        <taxon>Fungi</taxon>
        <taxon>Dikarya</taxon>
        <taxon>Ascomycota</taxon>
        <taxon>Pezizomycotina</taxon>
        <taxon>Leotiomycetes</taxon>
        <taxon>Helotiales</taxon>
        <taxon>Ploettnerulaceae</taxon>
        <taxon>Rhynchosporium</taxon>
    </lineage>
</organism>
<gene>
    <name evidence="2" type="ORF">RAG0_15481</name>
</gene>
<protein>
    <submittedName>
        <fullName evidence="2">Uncharacterized protein</fullName>
    </submittedName>
</protein>
<feature type="compositionally biased region" description="Basic residues" evidence="1">
    <location>
        <begin position="31"/>
        <end position="43"/>
    </location>
</feature>
<dbReference type="AlphaFoldDB" id="A0A1E1LLC0"/>
<dbReference type="EMBL" id="FJUX01000139">
    <property type="protein sequence ID" value="CZT11312.1"/>
    <property type="molecule type" value="Genomic_DNA"/>
</dbReference>
<proteinExistence type="predicted"/>
<keyword evidence="3" id="KW-1185">Reference proteome</keyword>
<reference evidence="3" key="1">
    <citation type="submission" date="2016-03" db="EMBL/GenBank/DDBJ databases">
        <authorList>
            <person name="Guldener U."/>
        </authorList>
    </citation>
    <scope>NUCLEOTIDE SEQUENCE [LARGE SCALE GENOMIC DNA]</scope>
    <source>
        <strain evidence="3">04CH-RAC-A.6.1</strain>
    </source>
</reference>
<dbReference type="Proteomes" id="UP000178912">
    <property type="component" value="Unassembled WGS sequence"/>
</dbReference>
<feature type="region of interest" description="Disordered" evidence="1">
    <location>
        <begin position="20"/>
        <end position="58"/>
    </location>
</feature>
<sequence>MDGTGLRLGFGFGNRRQRVEKAERGCSIGKQKGKKNKSLKNHRANQPTNHPNIHPTGKYIPINLFQGREGVLQLDRKQDEMKIQVSPKINE</sequence>
<evidence type="ECO:0000256" key="1">
    <source>
        <dbReference type="SAM" id="MobiDB-lite"/>
    </source>
</evidence>
<accession>A0A1E1LLC0</accession>
<name>A0A1E1LLC0_9HELO</name>
<evidence type="ECO:0000313" key="3">
    <source>
        <dbReference type="Proteomes" id="UP000178912"/>
    </source>
</evidence>
<evidence type="ECO:0000313" key="2">
    <source>
        <dbReference type="EMBL" id="CZT11312.1"/>
    </source>
</evidence>